<dbReference type="Proteomes" id="UP000320806">
    <property type="component" value="Unassembled WGS sequence"/>
</dbReference>
<keyword evidence="5" id="KW-1185">Reference proteome</keyword>
<evidence type="ECO:0000259" key="3">
    <source>
        <dbReference type="Pfam" id="PF00294"/>
    </source>
</evidence>
<feature type="domain" description="Carbohydrate kinase PfkB" evidence="3">
    <location>
        <begin position="33"/>
        <end position="295"/>
    </location>
</feature>
<dbReference type="InterPro" id="IPR011611">
    <property type="entry name" value="PfkB_dom"/>
</dbReference>
<dbReference type="InterPro" id="IPR029056">
    <property type="entry name" value="Ribokinase-like"/>
</dbReference>
<dbReference type="Gene3D" id="3.40.1190.20">
    <property type="match status" value="1"/>
</dbReference>
<dbReference type="SUPFAM" id="SSF53613">
    <property type="entry name" value="Ribokinase-like"/>
    <property type="match status" value="1"/>
</dbReference>
<evidence type="ECO:0000313" key="4">
    <source>
        <dbReference type="EMBL" id="TQJ14227.1"/>
    </source>
</evidence>
<proteinExistence type="predicted"/>
<dbReference type="EMBL" id="VFMO01000001">
    <property type="protein sequence ID" value="TQJ14227.1"/>
    <property type="molecule type" value="Genomic_DNA"/>
</dbReference>
<evidence type="ECO:0000256" key="2">
    <source>
        <dbReference type="ARBA" id="ARBA00022777"/>
    </source>
</evidence>
<dbReference type="InterPro" id="IPR002173">
    <property type="entry name" value="Carboh/pur_kinase_PfkB_CS"/>
</dbReference>
<comment type="caution">
    <text evidence="4">The sequence shown here is derived from an EMBL/GenBank/DDBJ whole genome shotgun (WGS) entry which is preliminary data.</text>
</comment>
<dbReference type="RefSeq" id="WP_141928093.1">
    <property type="nucleotide sequence ID" value="NZ_BAABCI010000034.1"/>
</dbReference>
<keyword evidence="2 4" id="KW-0418">Kinase</keyword>
<reference evidence="4 5" key="1">
    <citation type="submission" date="2019-06" db="EMBL/GenBank/DDBJ databases">
        <title>Sequencing the genomes of 1000 actinobacteria strains.</title>
        <authorList>
            <person name="Klenk H.-P."/>
        </authorList>
    </citation>
    <scope>NUCLEOTIDE SEQUENCE [LARGE SCALE GENOMIC DNA]</scope>
    <source>
        <strain evidence="4 5">DSM 19828</strain>
    </source>
</reference>
<dbReference type="OrthoDB" id="9808601at2"/>
<gene>
    <name evidence="4" type="ORF">FB459_1674</name>
</gene>
<protein>
    <submittedName>
        <fullName evidence="4">Adenosine kinase</fullName>
    </submittedName>
</protein>
<keyword evidence="1" id="KW-0808">Transferase</keyword>
<evidence type="ECO:0000256" key="1">
    <source>
        <dbReference type="ARBA" id="ARBA00022679"/>
    </source>
</evidence>
<dbReference type="AlphaFoldDB" id="A0A542EFV1"/>
<dbReference type="GO" id="GO:0016301">
    <property type="term" value="F:kinase activity"/>
    <property type="evidence" value="ECO:0007669"/>
    <property type="project" value="UniProtKB-KW"/>
</dbReference>
<evidence type="ECO:0000313" key="5">
    <source>
        <dbReference type="Proteomes" id="UP000320806"/>
    </source>
</evidence>
<dbReference type="PANTHER" id="PTHR10584">
    <property type="entry name" value="SUGAR KINASE"/>
    <property type="match status" value="1"/>
</dbReference>
<organism evidence="4 5">
    <name type="scientific">Yimella lutea</name>
    <dbReference type="NCBI Taxonomy" id="587872"/>
    <lineage>
        <taxon>Bacteria</taxon>
        <taxon>Bacillati</taxon>
        <taxon>Actinomycetota</taxon>
        <taxon>Actinomycetes</taxon>
        <taxon>Micrococcales</taxon>
        <taxon>Dermacoccaceae</taxon>
        <taxon>Yimella</taxon>
    </lineage>
</organism>
<name>A0A542EFV1_9MICO</name>
<sequence length="326" mass="35454">MKIAVTGSIATDHLMTFDGRFADSLVVEQLDKISVSFLAQDLQIRRGGVAANIAFGMGNLGVRPALVGAVGEDFVDYRSWLERHDVDCKSVHTSETKHTARFVCTTDNDMAQMATFYAGAMTEAREIELAPVAARLGGLDLVLIGPNDPEAMRRHTSECRNRGIDFVADPSQQLAFGDGPLIRELIDGAAYLFTNEYEAQLVQQKTGWSVDEVLGRVGVQVMTKGKDGAVVLRHGEEPIEVGVAGERTKADPTGVGDAFRAGFLCGLAWELPLERCAQVGSMLATYVVETVGTQEYELKHAEFLDRFEQAYGADARADIEAHLKKA</sequence>
<dbReference type="PANTHER" id="PTHR10584:SF166">
    <property type="entry name" value="RIBOKINASE"/>
    <property type="match status" value="1"/>
</dbReference>
<dbReference type="CDD" id="cd01942">
    <property type="entry name" value="ribokinase_group_A"/>
    <property type="match status" value="1"/>
</dbReference>
<dbReference type="PROSITE" id="PS00583">
    <property type="entry name" value="PFKB_KINASES_1"/>
    <property type="match status" value="1"/>
</dbReference>
<dbReference type="Pfam" id="PF00294">
    <property type="entry name" value="PfkB"/>
    <property type="match status" value="1"/>
</dbReference>
<accession>A0A542EFV1</accession>